<feature type="compositionally biased region" description="Basic residues" evidence="5">
    <location>
        <begin position="1550"/>
        <end position="1563"/>
    </location>
</feature>
<keyword evidence="4" id="KW-0539">Nucleus</keyword>
<feature type="compositionally biased region" description="Polar residues" evidence="5">
    <location>
        <begin position="1071"/>
        <end position="1088"/>
    </location>
</feature>
<feature type="region of interest" description="Disordered" evidence="5">
    <location>
        <begin position="378"/>
        <end position="633"/>
    </location>
</feature>
<feature type="compositionally biased region" description="Basic and acidic residues" evidence="5">
    <location>
        <begin position="1886"/>
        <end position="1895"/>
    </location>
</feature>
<keyword evidence="3" id="KW-0677">Repeat</keyword>
<comment type="caution">
    <text evidence="6">The sequence shown here is derived from an EMBL/GenBank/DDBJ whole genome shotgun (WGS) entry which is preliminary data.</text>
</comment>
<sequence>MSLSSNLKNSSEPACLRATGSGVEYIDKLPHNRVNCIKLCLSYNSISSLENITQFKRLNVLLIQYNLISTFEALNPLKELRYLRTLHLEGNPVCDLAMFDIHVISMLPNLQLLNGKRTKEILEFKDLKYIDYEAELLEQIMHINFVYEVFKYALDISNRENIIVQEDSKRGNRNNSSSNTPSRSNRSALVKSSSPASVSSKQTRSISSRPTNNPIYDFIKEAIKVKRSEILDNKSYKVELANSLRKNKFNDDGYISFLRLEVLRCDALIEDSITNLIKFIPQPSSPSRKHSVTSTPSKSPQSYSKDNSRQGTENALTVYDDIETFRSILSDLKGEEDFNEFVAQQDDLQALSFRMMGAIGGMDIDKVGIDASIGYNLTPTTTPKRRSKHSVNRNKRYSYDGDNEEEEEIEDNYNIAMTPSAEVREEKPGFAQKAPTRRAKTPAVSKKRNTNNVESSPDQKIAGVNPNKSNNFTTPQKEMKANKNAKLRNNDENEDENPSQHEIEDEFLFEKERQKDDESKTKHPHEVDNGLINSEDLNKDNNNFEVENDNENENASQNINYYPNSLIEEEEEVNDQENELLEKQLEQQEEQQKQLQKQREQERQEQLKQQKEQEEKEKLRKQQELEKQKQEQQKEQERQKQLQQLKQEQERQKQLKIQQQKEQLRKQQEQEKQKQKQEQLRKQQEIERQKQQQLLQQQKEQEEKEKLQQQQELEKQRKEQLLRQQQEQEKQRKEQLLRQQQEQEKQRKEQLLRQQQEQEKQRKEQLLREQKEQEEKEQLRKQQEKEKKQKLLQQQKEQEEKEKLRKQQEEKQRQQQLLQQEKEKEERERLQKQKEQELKKEQERQRQEHEARLLRQQNQEKQNHEQVDQINEKGDQLHQKRQSTPKQQKQQRNRPNESDGDIDSDLQEIVKSCDTLNINKSSSEILEDENEGENGYYQNEEKEISDQVGQEEEEVVQPIIPIDMNPIISFEDEIFSSGSSDNEAEDHIDRHENIDVSSKRIKKIKGDENKNIENVSNDDQKEKEKEKENSIFNQSFNKKDDKNNYPEQEDQFHQENEFEIEEEEEELNDEVINSSKDQTEQSIKTDASVTKEYSRSKASNKSKDRNSEQNDQNNNSYSPSSSAGNFVFQEPLLSTGEKEEEEEEEDINKKSKKDFSSPKKCSIVVSSNTPISIAKENCRSSSECAEYLESGPDDDDNESNNHKGRTKNSKNSNNNKNQNQNENHKENHDDHQKDYDPAKKNVLSQDSLNRDSIYDFGEEDEEENGFEDHESNDLNNYVDNTATLSLDEKMQEGKEEEEEEEEQQRQFSNKQAIQDNHKSLVEDNGFDYSVDEIDTNNENSKIEQKNSPKSPNHIKNVRDNFDIDNNDGNGFPFTNASSDLRFGAFASSEKLNNSEENTDNYNFPNSNIIPTDFRNQDKNGVDDNDDISDANDQNNSKKNINDLDLLDANLSEDSDSFQRKMMNLVPQSIRKITEPQKQEQENNVSKQHKRSILFNFDQVSSSNKSKNKDSIRKEANDSNEDEIDTDHLINGEIDDMAYDASRGESMSSNKGHKKQHQKSKQKQKQNQSNQPQLDDFVDGTKFDAESGGFVTTPLQSPEYPNSSFQNRFDQEPEFDSFYQTKSKNQNTQKSRDSINDSSKAQKRNHHLHRNNTIDNEDYYSYADESRDFHENENENDNLFSYNYKRISDSKNDLTNFGSNAFDASNGGIDTTNVESNEPHWLNSCDDTKFDASHGGAYDSAQPQQKLTLKQSKQNKKQDIIFSTNNSFNNIISQDNDNGFISHDQSTENESQHQVRFVNAHRKNSASNQSTSDSIYSNKKNQVFGTFSESNSDLLNDEFEEDDDDNDEASSSRAATSAAFSSSINPSMKYSNSYLNMTQDNASSSRPEPDSEYRLKSDSQYIHQKGRSQIIPTSQLFVCKYFNFWKSRVKNANQNMQKQVSLPSTSTSATINDSSYILSSKNNSLSYSSFRNNVSSNPGTNNYSLKQMSERRELLRKIEMQKDINKALQARLNQIGKEIEVSENYSMAFEWPPSSHPSSPLASTIHRERIMYQQTQQMKQQQQKQKRKKERAPDLFTQYRNHVMSSSTKKE</sequence>
<feature type="compositionally biased region" description="Basic residues" evidence="5">
    <location>
        <begin position="383"/>
        <end position="396"/>
    </location>
</feature>
<feature type="region of interest" description="Disordered" evidence="5">
    <location>
        <begin position="1473"/>
        <end position="1530"/>
    </location>
</feature>
<feature type="region of interest" description="Disordered" evidence="5">
    <location>
        <begin position="972"/>
        <end position="1369"/>
    </location>
</feature>
<feature type="compositionally biased region" description="Basic and acidic residues" evidence="5">
    <location>
        <begin position="985"/>
        <end position="1011"/>
    </location>
</feature>
<keyword evidence="7" id="KW-1185">Reference proteome</keyword>
<feature type="region of interest" description="Disordered" evidence="5">
    <location>
        <begin position="1391"/>
        <end position="1440"/>
    </location>
</feature>
<feature type="compositionally biased region" description="Basic and acidic residues" evidence="5">
    <location>
        <begin position="580"/>
        <end position="633"/>
    </location>
</feature>
<feature type="compositionally biased region" description="Basic and acidic residues" evidence="5">
    <location>
        <begin position="498"/>
        <end position="528"/>
    </location>
</feature>
<dbReference type="PANTHER" id="PTHR10552">
    <property type="entry name" value="U2 SMALL NUCLEAR RIBONUCLEOPROTEIN A"/>
    <property type="match status" value="1"/>
</dbReference>
<evidence type="ECO:0000313" key="7">
    <source>
        <dbReference type="Proteomes" id="UP001470230"/>
    </source>
</evidence>
<feature type="region of interest" description="Disordered" evidence="5">
    <location>
        <begin position="283"/>
        <end position="315"/>
    </location>
</feature>
<feature type="compositionally biased region" description="Basic and acidic residues" evidence="5">
    <location>
        <begin position="796"/>
        <end position="813"/>
    </location>
</feature>
<feature type="region of interest" description="Disordered" evidence="5">
    <location>
        <begin position="167"/>
        <end position="210"/>
    </location>
</feature>
<feature type="compositionally biased region" description="Polar residues" evidence="5">
    <location>
        <begin position="1109"/>
        <end position="1124"/>
    </location>
</feature>
<feature type="compositionally biased region" description="Basic and acidic residues" evidence="5">
    <location>
        <begin position="762"/>
        <end position="789"/>
    </location>
</feature>
<evidence type="ECO:0000256" key="5">
    <source>
        <dbReference type="SAM" id="MobiDB-lite"/>
    </source>
</evidence>
<feature type="compositionally biased region" description="Basic and acidic residues" evidence="5">
    <location>
        <begin position="861"/>
        <end position="878"/>
    </location>
</feature>
<feature type="region of interest" description="Disordered" evidence="5">
    <location>
        <begin position="1542"/>
        <end position="1658"/>
    </location>
</feature>
<gene>
    <name evidence="6" type="ORF">M9Y10_035402</name>
</gene>
<proteinExistence type="predicted"/>
<feature type="region of interest" description="Disordered" evidence="5">
    <location>
        <begin position="1774"/>
        <end position="1793"/>
    </location>
</feature>
<evidence type="ECO:0000256" key="2">
    <source>
        <dbReference type="ARBA" id="ARBA00022614"/>
    </source>
</evidence>
<feature type="compositionally biased region" description="Basic and acidic residues" evidence="5">
    <location>
        <begin position="1018"/>
        <end position="1029"/>
    </location>
</feature>
<organism evidence="6 7">
    <name type="scientific">Tritrichomonas musculus</name>
    <dbReference type="NCBI Taxonomy" id="1915356"/>
    <lineage>
        <taxon>Eukaryota</taxon>
        <taxon>Metamonada</taxon>
        <taxon>Parabasalia</taxon>
        <taxon>Tritrichomonadida</taxon>
        <taxon>Tritrichomonadidae</taxon>
        <taxon>Tritrichomonas</taxon>
    </lineage>
</organism>
<feature type="compositionally biased region" description="Basic residues" evidence="5">
    <location>
        <begin position="1640"/>
        <end position="1649"/>
    </location>
</feature>
<feature type="region of interest" description="Disordered" evidence="5">
    <location>
        <begin position="2053"/>
        <end position="2090"/>
    </location>
</feature>
<feature type="compositionally biased region" description="Basic and acidic residues" evidence="5">
    <location>
        <begin position="820"/>
        <end position="853"/>
    </location>
</feature>
<evidence type="ECO:0008006" key="8">
    <source>
        <dbReference type="Google" id="ProtNLM"/>
    </source>
</evidence>
<feature type="compositionally biased region" description="Low complexity" evidence="5">
    <location>
        <begin position="1430"/>
        <end position="1440"/>
    </location>
</feature>
<feature type="compositionally biased region" description="Acidic residues" evidence="5">
    <location>
        <begin position="401"/>
        <end position="411"/>
    </location>
</feature>
<feature type="compositionally biased region" description="Polar residues" evidence="5">
    <location>
        <begin position="1273"/>
        <end position="1284"/>
    </location>
</feature>
<feature type="region of interest" description="Disordered" evidence="5">
    <location>
        <begin position="1835"/>
        <end position="1861"/>
    </location>
</feature>
<protein>
    <recommendedName>
        <fullName evidence="8">Leucine Rich Repeat family protein</fullName>
    </recommendedName>
</protein>
<feature type="compositionally biased region" description="Low complexity" evidence="5">
    <location>
        <begin position="1848"/>
        <end position="1861"/>
    </location>
</feature>
<feature type="compositionally biased region" description="Acidic residues" evidence="5">
    <location>
        <begin position="1256"/>
        <end position="1265"/>
    </location>
</feature>
<feature type="compositionally biased region" description="Polar residues" evidence="5">
    <location>
        <begin position="1305"/>
        <end position="1314"/>
    </location>
</feature>
<evidence type="ECO:0000313" key="6">
    <source>
        <dbReference type="EMBL" id="KAK8890621.1"/>
    </source>
</evidence>
<evidence type="ECO:0000256" key="4">
    <source>
        <dbReference type="ARBA" id="ARBA00023242"/>
    </source>
</evidence>
<feature type="compositionally biased region" description="Polar residues" evidence="5">
    <location>
        <begin position="914"/>
        <end position="924"/>
    </location>
</feature>
<evidence type="ECO:0000256" key="1">
    <source>
        <dbReference type="ARBA" id="ARBA00004123"/>
    </source>
</evidence>
<feature type="compositionally biased region" description="Basic residues" evidence="5">
    <location>
        <begin position="435"/>
        <end position="449"/>
    </location>
</feature>
<feature type="compositionally biased region" description="Polar residues" evidence="5">
    <location>
        <begin position="1617"/>
        <end position="1628"/>
    </location>
</feature>
<reference evidence="6 7" key="1">
    <citation type="submission" date="2024-04" db="EMBL/GenBank/DDBJ databases">
        <title>Tritrichomonas musculus Genome.</title>
        <authorList>
            <person name="Alves-Ferreira E."/>
            <person name="Grigg M."/>
            <person name="Lorenzi H."/>
            <person name="Galac M."/>
        </authorList>
    </citation>
    <scope>NUCLEOTIDE SEQUENCE [LARGE SCALE GENOMIC DNA]</scope>
    <source>
        <strain evidence="6 7">EAF2021</strain>
    </source>
</reference>
<name>A0ABR2KHN9_9EUKA</name>
<dbReference type="EMBL" id="JAPFFF010000005">
    <property type="protein sequence ID" value="KAK8890621.1"/>
    <property type="molecule type" value="Genomic_DNA"/>
</dbReference>
<feature type="compositionally biased region" description="Polar residues" evidence="5">
    <location>
        <begin position="1876"/>
        <end position="1885"/>
    </location>
</feature>
<feature type="compositionally biased region" description="Acidic residues" evidence="5">
    <location>
        <begin position="567"/>
        <end position="579"/>
    </location>
</feature>
<dbReference type="InterPro" id="IPR044640">
    <property type="entry name" value="RU2A"/>
</dbReference>
<feature type="compositionally biased region" description="Basic and acidic residues" evidence="5">
    <location>
        <begin position="1506"/>
        <end position="1516"/>
    </location>
</feature>
<feature type="compositionally biased region" description="Polar residues" evidence="5">
    <location>
        <begin position="1391"/>
        <end position="1409"/>
    </location>
</feature>
<feature type="compositionally biased region" description="Low complexity" evidence="5">
    <location>
        <begin position="2053"/>
        <end position="2062"/>
    </location>
</feature>
<feature type="compositionally biased region" description="Acidic residues" evidence="5">
    <location>
        <begin position="1835"/>
        <end position="1847"/>
    </location>
</feature>
<comment type="subcellular location">
    <subcellularLocation>
        <location evidence="1">Nucleus</location>
    </subcellularLocation>
</comment>
<feature type="compositionally biased region" description="Basic and acidic residues" evidence="5">
    <location>
        <begin position="1222"/>
        <end position="1239"/>
    </location>
</feature>
<feature type="compositionally biased region" description="Polar residues" evidence="5">
    <location>
        <begin position="1592"/>
        <end position="1607"/>
    </location>
</feature>
<evidence type="ECO:0000256" key="3">
    <source>
        <dbReference type="ARBA" id="ARBA00022737"/>
    </source>
</evidence>
<feature type="compositionally biased region" description="Polar residues" evidence="5">
    <location>
        <begin position="292"/>
        <end position="315"/>
    </location>
</feature>
<feature type="compositionally biased region" description="Low complexity" evidence="5">
    <location>
        <begin position="1209"/>
        <end position="1221"/>
    </location>
</feature>
<feature type="region of interest" description="Disordered" evidence="5">
    <location>
        <begin position="1876"/>
        <end position="1895"/>
    </location>
</feature>
<feature type="compositionally biased region" description="Basic and acidic residues" evidence="5">
    <location>
        <begin position="1037"/>
        <end position="1056"/>
    </location>
</feature>
<keyword evidence="2" id="KW-0433">Leucine-rich repeat</keyword>
<feature type="compositionally biased region" description="Low complexity" evidence="5">
    <location>
        <begin position="173"/>
        <end position="201"/>
    </location>
</feature>
<feature type="compositionally biased region" description="Polar residues" evidence="5">
    <location>
        <begin position="466"/>
        <end position="476"/>
    </location>
</feature>
<dbReference type="SUPFAM" id="SSF52058">
    <property type="entry name" value="L domain-like"/>
    <property type="match status" value="1"/>
</dbReference>
<feature type="compositionally biased region" description="Polar residues" evidence="5">
    <location>
        <begin position="2077"/>
        <end position="2090"/>
    </location>
</feature>
<feature type="region of interest" description="Disordered" evidence="5">
    <location>
        <begin position="762"/>
        <end position="952"/>
    </location>
</feature>
<dbReference type="Proteomes" id="UP001470230">
    <property type="component" value="Unassembled WGS sequence"/>
</dbReference>
<accession>A0ABR2KHN9</accession>
<feature type="compositionally biased region" description="Acidic residues" evidence="5">
    <location>
        <begin position="1057"/>
        <end position="1069"/>
    </location>
</feature>
<feature type="compositionally biased region" description="Basic and acidic residues" evidence="5">
    <location>
        <begin position="1147"/>
        <end position="1157"/>
    </location>
</feature>
<dbReference type="PANTHER" id="PTHR10552:SF6">
    <property type="entry name" value="U2 SMALL NUCLEAR RIBONUCLEOPROTEIN A"/>
    <property type="match status" value="1"/>
</dbReference>